<accession>A0AAV4HAK7</accession>
<sequence length="242" mass="28137">MEFETFTTRLGATGIVVNSHKFIKIKDSKSTILWRCSTKTCQSSCSTDKDKTEILRKPTDHNHEPTTGGIETERIREACKRRAVSEINERATKVVCQEAKEGTNLRKFVNLKNCVYRARQKRRPKQPTTRTEVFEALENYDFTESYIKLYINDPLAEILMSTTEQNLLHLQSSGKIYGDGTFKYCPKHFFQVYTLHAFKCGIYTPCVFFILPNKQRCTYTEMLEMLTIFMDESSIHIMHVDL</sequence>
<keyword evidence="1" id="KW-0479">Metal-binding</keyword>
<proteinExistence type="predicted"/>
<dbReference type="InterPro" id="IPR007588">
    <property type="entry name" value="Znf_FLYWCH"/>
</dbReference>
<keyword evidence="6" id="KW-1185">Reference proteome</keyword>
<protein>
    <recommendedName>
        <fullName evidence="4">FLYWCH-type domain-containing protein</fullName>
    </recommendedName>
</protein>
<gene>
    <name evidence="5" type="ORF">ElyMa_006268100</name>
</gene>
<keyword evidence="2" id="KW-0863">Zinc-finger</keyword>
<name>A0AAV4HAK7_9GAST</name>
<evidence type="ECO:0000259" key="4">
    <source>
        <dbReference type="Pfam" id="PF04500"/>
    </source>
</evidence>
<evidence type="ECO:0000256" key="1">
    <source>
        <dbReference type="ARBA" id="ARBA00022723"/>
    </source>
</evidence>
<reference evidence="5 6" key="1">
    <citation type="journal article" date="2021" name="Elife">
        <title>Chloroplast acquisition without the gene transfer in kleptoplastic sea slugs, Plakobranchus ocellatus.</title>
        <authorList>
            <person name="Maeda T."/>
            <person name="Takahashi S."/>
            <person name="Yoshida T."/>
            <person name="Shimamura S."/>
            <person name="Takaki Y."/>
            <person name="Nagai Y."/>
            <person name="Toyoda A."/>
            <person name="Suzuki Y."/>
            <person name="Arimoto A."/>
            <person name="Ishii H."/>
            <person name="Satoh N."/>
            <person name="Nishiyama T."/>
            <person name="Hasebe M."/>
            <person name="Maruyama T."/>
            <person name="Minagawa J."/>
            <person name="Obokata J."/>
            <person name="Shigenobu S."/>
        </authorList>
    </citation>
    <scope>NUCLEOTIDE SEQUENCE [LARGE SCALE GENOMIC DNA]</scope>
</reference>
<dbReference type="GO" id="GO:0008270">
    <property type="term" value="F:zinc ion binding"/>
    <property type="evidence" value="ECO:0007669"/>
    <property type="project" value="UniProtKB-KW"/>
</dbReference>
<evidence type="ECO:0000313" key="5">
    <source>
        <dbReference type="EMBL" id="GFR95167.1"/>
    </source>
</evidence>
<dbReference type="EMBL" id="BMAT01012582">
    <property type="protein sequence ID" value="GFR95167.1"/>
    <property type="molecule type" value="Genomic_DNA"/>
</dbReference>
<dbReference type="Proteomes" id="UP000762676">
    <property type="component" value="Unassembled WGS sequence"/>
</dbReference>
<evidence type="ECO:0000313" key="6">
    <source>
        <dbReference type="Proteomes" id="UP000762676"/>
    </source>
</evidence>
<evidence type="ECO:0000256" key="2">
    <source>
        <dbReference type="ARBA" id="ARBA00022771"/>
    </source>
</evidence>
<evidence type="ECO:0000256" key="3">
    <source>
        <dbReference type="ARBA" id="ARBA00022833"/>
    </source>
</evidence>
<keyword evidence="3" id="KW-0862">Zinc</keyword>
<organism evidence="5 6">
    <name type="scientific">Elysia marginata</name>
    <dbReference type="NCBI Taxonomy" id="1093978"/>
    <lineage>
        <taxon>Eukaryota</taxon>
        <taxon>Metazoa</taxon>
        <taxon>Spiralia</taxon>
        <taxon>Lophotrochozoa</taxon>
        <taxon>Mollusca</taxon>
        <taxon>Gastropoda</taxon>
        <taxon>Heterobranchia</taxon>
        <taxon>Euthyneura</taxon>
        <taxon>Panpulmonata</taxon>
        <taxon>Sacoglossa</taxon>
        <taxon>Placobranchoidea</taxon>
        <taxon>Plakobranchidae</taxon>
        <taxon>Elysia</taxon>
    </lineage>
</organism>
<dbReference type="Gene3D" id="2.20.25.240">
    <property type="match status" value="1"/>
</dbReference>
<dbReference type="Pfam" id="PF04500">
    <property type="entry name" value="FLYWCH"/>
    <property type="match status" value="1"/>
</dbReference>
<comment type="caution">
    <text evidence="5">The sequence shown here is derived from an EMBL/GenBank/DDBJ whole genome shotgun (WGS) entry which is preliminary data.</text>
</comment>
<feature type="domain" description="FLYWCH-type" evidence="4">
    <location>
        <begin position="7"/>
        <end position="63"/>
    </location>
</feature>
<dbReference type="AlphaFoldDB" id="A0AAV4HAK7"/>